<dbReference type="NCBIfam" id="NF005084">
    <property type="entry name" value="PRK06519.1"/>
    <property type="match status" value="1"/>
</dbReference>
<dbReference type="GO" id="GO:0004315">
    <property type="term" value="F:3-oxoacyl-[acyl-carrier-protein] synthase activity"/>
    <property type="evidence" value="ECO:0007669"/>
    <property type="project" value="TreeGrafter"/>
</dbReference>
<reference evidence="3 4" key="1">
    <citation type="journal article" date="2008" name="Appl. Environ. Microbiol.">
        <title>Genomic insights into Mn(II) oxidation by the marine alphaproteobacterium Aurantimonas sp. strain SI85-9A1.</title>
        <authorList>
            <person name="Dick G.J."/>
            <person name="Podell S."/>
            <person name="Johnson H.A."/>
            <person name="Rivera-Espinoza Y."/>
            <person name="Bernier-Latmani R."/>
            <person name="McCarthy J.K."/>
            <person name="Torpey J.W."/>
            <person name="Clement B.G."/>
            <person name="Gaasterland T."/>
            <person name="Tebo B.M."/>
        </authorList>
    </citation>
    <scope>NUCLEOTIDE SEQUENCE [LARGE SCALE GENOMIC DNA]</scope>
    <source>
        <strain evidence="3 4">SI85-9A1</strain>
    </source>
</reference>
<dbReference type="HOGENOM" id="CLU_000022_69_3_5"/>
<evidence type="ECO:0000313" key="4">
    <source>
        <dbReference type="Proteomes" id="UP000000321"/>
    </source>
</evidence>
<dbReference type="GO" id="GO:0006633">
    <property type="term" value="P:fatty acid biosynthetic process"/>
    <property type="evidence" value="ECO:0007669"/>
    <property type="project" value="TreeGrafter"/>
</dbReference>
<evidence type="ECO:0000259" key="2">
    <source>
        <dbReference type="Pfam" id="PF00109"/>
    </source>
</evidence>
<dbReference type="Proteomes" id="UP000000321">
    <property type="component" value="Unassembled WGS sequence"/>
</dbReference>
<sequence length="403" mass="42241">MTQNARDVVITGIGLVSSLGEGIATHLDAMGRAPAPQPRIDAETYAPYFVHPLPPIDWSSQIPKRGDQRQMETWQKLGTYAAGLALADAGIPADEAVRAKIDMVVAAGGGERDTAVDALVMDKARGANDRDRIVNETLGSELRPTLFLAQLSNLLAGNISIVHKVTGSSRTFMGEEAAGISAIASARARIAAGQSDICLVGGSFSAERKDLILNFDLAGLMLRDDWRPVSSRTEGHDGITVGSVGAFLILESAEHAAARSALAYARLVSASGDRGKRDAERTAARFEALLPQGGSASDETLILSGAAGIKPLLDMERSVLNKRFPDAPVRAYGTMLGHAFEAQVPAGVALAAGALSRGAVIPPFDFGEERPASAAPRRAIVTAIGHLHAEGACELEAVDGRRL</sequence>
<dbReference type="PANTHER" id="PTHR11712">
    <property type="entry name" value="POLYKETIDE SYNTHASE-RELATED"/>
    <property type="match status" value="1"/>
</dbReference>
<comment type="caution">
    <text evidence="3">The sequence shown here is derived from an EMBL/GenBank/DDBJ whole genome shotgun (WGS) entry which is preliminary data.</text>
</comment>
<dbReference type="InterPro" id="IPR014030">
    <property type="entry name" value="Ketoacyl_synth_N"/>
</dbReference>
<dbReference type="InterPro" id="IPR000794">
    <property type="entry name" value="Beta-ketoacyl_synthase"/>
</dbReference>
<dbReference type="PANTHER" id="PTHR11712:SF336">
    <property type="entry name" value="3-OXOACYL-[ACYL-CARRIER-PROTEIN] SYNTHASE, MITOCHONDRIAL"/>
    <property type="match status" value="1"/>
</dbReference>
<dbReference type="AlphaFoldDB" id="Q1YMF8"/>
<dbReference type="Gene3D" id="3.40.47.10">
    <property type="match status" value="1"/>
</dbReference>
<dbReference type="InterPro" id="IPR016039">
    <property type="entry name" value="Thiolase-like"/>
</dbReference>
<dbReference type="OrthoDB" id="9808685at2"/>
<accession>Q1YMF8</accession>
<proteinExistence type="predicted"/>
<dbReference type="Pfam" id="PF00109">
    <property type="entry name" value="ketoacyl-synt"/>
    <property type="match status" value="1"/>
</dbReference>
<organism evidence="3 4">
    <name type="scientific">Aurantimonas manganoxydans (strain ATCC BAA-1229 / DSM 21871 / SI85-9A1)</name>
    <dbReference type="NCBI Taxonomy" id="287752"/>
    <lineage>
        <taxon>Bacteria</taxon>
        <taxon>Pseudomonadati</taxon>
        <taxon>Pseudomonadota</taxon>
        <taxon>Alphaproteobacteria</taxon>
        <taxon>Hyphomicrobiales</taxon>
        <taxon>Aurantimonadaceae</taxon>
        <taxon>Aurantimonas</taxon>
    </lineage>
</organism>
<dbReference type="BioCyc" id="AURANTIMONAS:SI859A1_02239-MONOMER"/>
<dbReference type="RefSeq" id="WP_009210062.1">
    <property type="nucleotide sequence ID" value="NZ_BBWP01000044.1"/>
</dbReference>
<keyword evidence="4" id="KW-1185">Reference proteome</keyword>
<name>Q1YMF8_AURMS</name>
<dbReference type="SUPFAM" id="SSF53901">
    <property type="entry name" value="Thiolase-like"/>
    <property type="match status" value="2"/>
</dbReference>
<feature type="domain" description="Beta-ketoacyl synthase-like N-terminal" evidence="2">
    <location>
        <begin position="7"/>
        <end position="255"/>
    </location>
</feature>
<gene>
    <name evidence="3" type="ORF">SI859A1_02239</name>
</gene>
<protein>
    <submittedName>
        <fullName evidence="3">Putative beta-ketoacyl synthase</fullName>
    </submittedName>
</protein>
<dbReference type="EMBL" id="AAPJ01000001">
    <property type="protein sequence ID" value="EAS51423.1"/>
    <property type="molecule type" value="Genomic_DNA"/>
</dbReference>
<evidence type="ECO:0000256" key="1">
    <source>
        <dbReference type="ARBA" id="ARBA00022679"/>
    </source>
</evidence>
<evidence type="ECO:0000313" key="3">
    <source>
        <dbReference type="EMBL" id="EAS51423.1"/>
    </source>
</evidence>
<keyword evidence="1" id="KW-0808">Transferase</keyword>